<reference evidence="4 5" key="1">
    <citation type="submission" date="2015-05" db="EMBL/GenBank/DDBJ databases">
        <title>Genome assembly of Archangium gephyra DSM 2261.</title>
        <authorList>
            <person name="Sharma G."/>
            <person name="Subramanian S."/>
        </authorList>
    </citation>
    <scope>NUCLEOTIDE SEQUENCE [LARGE SCALE GENOMIC DNA]</scope>
    <source>
        <strain evidence="4 5">DSM 2261</strain>
    </source>
</reference>
<dbReference type="Proteomes" id="UP000035579">
    <property type="component" value="Chromosome"/>
</dbReference>
<evidence type="ECO:0000259" key="1">
    <source>
        <dbReference type="Pfam" id="PF00149"/>
    </source>
</evidence>
<evidence type="ECO:0000259" key="2">
    <source>
        <dbReference type="Pfam" id="PF24401"/>
    </source>
</evidence>
<dbReference type="SUPFAM" id="SSF56300">
    <property type="entry name" value="Metallo-dependent phosphatases"/>
    <property type="match status" value="1"/>
</dbReference>
<evidence type="ECO:0000313" key="5">
    <source>
        <dbReference type="Proteomes" id="UP000035579"/>
    </source>
</evidence>
<dbReference type="SUPFAM" id="SSF55874">
    <property type="entry name" value="ATPase domain of HSP90 chaperone/DNA topoisomerase II/histidine kinase"/>
    <property type="match status" value="1"/>
</dbReference>
<dbReference type="Gene3D" id="3.60.21.10">
    <property type="match status" value="1"/>
</dbReference>
<feature type="domain" description="wHTH-Hsp90 Na associated" evidence="3">
    <location>
        <begin position="1247"/>
        <end position="1295"/>
    </location>
</feature>
<feature type="domain" description="Calcineurin-like phosphoesterase" evidence="1">
    <location>
        <begin position="9"/>
        <end position="262"/>
    </location>
</feature>
<gene>
    <name evidence="4" type="ORF">AA314_08922</name>
</gene>
<dbReference type="GO" id="GO:0016787">
    <property type="term" value="F:hydrolase activity"/>
    <property type="evidence" value="ECO:0007669"/>
    <property type="project" value="InterPro"/>
</dbReference>
<feature type="domain" description="wHTH-Hsp90 Na associated" evidence="3">
    <location>
        <begin position="1523"/>
        <end position="1571"/>
    </location>
</feature>
<dbReference type="KEGG" id="age:AA314_08922"/>
<sequence length="1655" mass="186648">MRVTALNWLHLTDWHIGQKDEGLWPNVKDLFLKDLRRLARAQKQAFGEPWDVVLFTGDLAFSGKESQYKQLTAELEQIWKVFREEWPEEKEPVLLCVPGNHDLDRSKAVPTIGAMRDSKDLRKWLFSGDPQILSVVESPFAEYTKWWEGCPLRPQNGVQKGLLPGEFSYVLEKDGIQFGFVGLNSSFLDVDDDSNRKLWLDVQQLHKSCGGSAPDFFNENTLSFLLTHHPPDWLSPEAQTHYKGEIAIGERFVAHICGHLHEAFAQEHRQGFGKEHRLLQGVSLFGLEKLPGKDVSRKHGYTAGRLVIDDNGQALLTLWPRLAVKLQDGSWRLTADYTYELEDDLSHTPTRALERRIQRREGSAKVPEAPPVEVVSGPRTWREAAEDATLWKTASGHAAALKPLRQLAGEMAEVCWKTWGEADVALAEDPWRDDQYPLRVLERLERFVGNQPGCLSPVEVLALVLAPFVREAVRSCGVQWMVGVEPERLTYTSASTEPRNTLEQSHLARPDLVRRAERLAGPERRSLVLWMMHRAFDRMGALWNPPPWPTGLRQLEFSLGGLMKRRGAAGLTWSRLTTLSRCIGAGLDLLEAEEGPAREPIEEVLEGGFRMRRAALAYLLCAAGWSALDPSLADEVAVDHVGIESSFRVEELRQAFREAHWEQREKEEVLSLLCHQPVIDFVLKELVARADEVLAQVRHKAAGNTGETLAPLRRLPSRMSAAEVQPASDEHGSLLYRPRHVRFRLDHDRIRELLMGEQLYRDPTLALRELYQNALDACRYRRARQEFLRRDKGDPSQYVGLISFRQGVEGGRPFIECTDNGIGMSEYDLERVFAVAGRRFVHTPEYIEERAAWSKLSPPIELHPNSQFGIGVLSYFMLADELQVTTRRFQRDGRLGLLLNARISSASGLFRLTEQESSELPDGGTRVRLYLGQRRELSAREILGRLLQVAEFRTEVQDELGTVLVWEPSALSRGADHLVIDDAGVWLSAEGGEGGVLVDGIVTDTALPLVTINLHGKRYPRLSVDRRHILSWSRDWLEHVLENGIERVAKWPGLSLKLLWALEEHYPKIASRIFKLLVDLDAMVPLEYQSAVKIAVKYVGCFFWDDYFVAERLRRKRILFGKDRFSMNSIERWRIGIMEKAGLLKTRKLLPLARAEEVAHLLAAPGDTLLMCVVEDMGVPGGRVGYRKRLTFRGARISFVELLSSALLQGYTFDDLCDRLECYRPLGVEIEISLRGEDARRLMMGIRAEDLKILSSNLDGRGPWLEGAVNALHVLHAARKLDHSLQKVARRLSELAPLLELQLEFKPEALDGLELEEEDWQLILDGLGASDLRFEGTVSVLDVLGAARGLDRLPQEVARRLSELAPLLGLQLGFKPEMLDGLELEEEDWQLILDGLGASDLWFEDTVHVFHVLGAARDLDRLPQEVARRLSELAPLLGLQLGFKPEMLDGLELEEEDWQLILGGLGASDLWFEGTVSVLDVIGAARELDRLPQEVVRRLSELSPFLGLQLGFKPEVLDGLGLEEEDWQLLSEHVDGSTPLLEGTVYAQHVIRAASELGRSHQDVASRLSELAPMTGLRLGFVPEAFSTPALEEADPQELTVLAGIFVTARGDNANVMAEARFHLWWLTDAQIEQLLFILRPLLDAELTDQSLQGV</sequence>
<evidence type="ECO:0008006" key="6">
    <source>
        <dbReference type="Google" id="ProtNLM"/>
    </source>
</evidence>
<feature type="domain" description="wHTH-Hsp90 Na associated" evidence="3">
    <location>
        <begin position="1402"/>
        <end position="1437"/>
    </location>
</feature>
<dbReference type="Gene3D" id="3.30.565.10">
    <property type="entry name" value="Histidine kinase-like ATPase, C-terminal domain"/>
    <property type="match status" value="1"/>
</dbReference>
<proteinExistence type="predicted"/>
<dbReference type="Pfam" id="PF00149">
    <property type="entry name" value="Metallophos"/>
    <property type="match status" value="1"/>
</dbReference>
<dbReference type="EMBL" id="CP011509">
    <property type="protein sequence ID" value="AKJ07296.1"/>
    <property type="molecule type" value="Genomic_DNA"/>
</dbReference>
<dbReference type="InterPro" id="IPR029052">
    <property type="entry name" value="Metallo-depent_PP-like"/>
</dbReference>
<dbReference type="InterPro" id="IPR056507">
    <property type="entry name" value="wHTH-HSP90_Na-assoc"/>
</dbReference>
<dbReference type="InterPro" id="IPR004843">
    <property type="entry name" value="Calcineurin-like_PHP"/>
</dbReference>
<dbReference type="Pfam" id="PF24401">
    <property type="entry name" value="iHD-CE"/>
    <property type="match status" value="1"/>
</dbReference>
<name>A0AAC8QHS0_9BACT</name>
<protein>
    <recommendedName>
        <fullName evidence="6">Calcineurin-like phosphoesterase domain-containing protein</fullName>
    </recommendedName>
</protein>
<feature type="domain" description="iHD-CE" evidence="2">
    <location>
        <begin position="381"/>
        <end position="727"/>
    </location>
</feature>
<dbReference type="Pfam" id="PF24410">
    <property type="entry name" value="wHTH-HSP90_Na-assoc"/>
    <property type="match status" value="3"/>
</dbReference>
<accession>A0AAC8QHS0</accession>
<dbReference type="InterPro" id="IPR020575">
    <property type="entry name" value="Hsp90_N"/>
</dbReference>
<organism evidence="4 5">
    <name type="scientific">Archangium gephyra</name>
    <dbReference type="NCBI Taxonomy" id="48"/>
    <lineage>
        <taxon>Bacteria</taxon>
        <taxon>Pseudomonadati</taxon>
        <taxon>Myxococcota</taxon>
        <taxon>Myxococcia</taxon>
        <taxon>Myxococcales</taxon>
        <taxon>Cystobacterineae</taxon>
        <taxon>Archangiaceae</taxon>
        <taxon>Archangium</taxon>
    </lineage>
</organism>
<dbReference type="InterPro" id="IPR036890">
    <property type="entry name" value="HATPase_C_sf"/>
</dbReference>
<evidence type="ECO:0000259" key="3">
    <source>
        <dbReference type="Pfam" id="PF24410"/>
    </source>
</evidence>
<dbReference type="PRINTS" id="PR00775">
    <property type="entry name" value="HEATSHOCK90"/>
</dbReference>
<dbReference type="InterPro" id="IPR056506">
    <property type="entry name" value="iHD-CE"/>
</dbReference>
<evidence type="ECO:0000313" key="4">
    <source>
        <dbReference type="EMBL" id="AKJ07296.1"/>
    </source>
</evidence>